<organism evidence="2">
    <name type="scientific">Pyricularia oryzae (strain Y34)</name>
    <name type="common">Rice blast fungus</name>
    <name type="synonym">Magnaporthe oryzae</name>
    <dbReference type="NCBI Taxonomy" id="1143189"/>
    <lineage>
        <taxon>Eukaryota</taxon>
        <taxon>Fungi</taxon>
        <taxon>Dikarya</taxon>
        <taxon>Ascomycota</taxon>
        <taxon>Pezizomycotina</taxon>
        <taxon>Sordariomycetes</taxon>
        <taxon>Sordariomycetidae</taxon>
        <taxon>Magnaporthales</taxon>
        <taxon>Pyriculariaceae</taxon>
        <taxon>Pyricularia</taxon>
    </lineage>
</organism>
<evidence type="ECO:0000313" key="2">
    <source>
        <dbReference type="EMBL" id="ELQ35942.1"/>
    </source>
</evidence>
<dbReference type="EMBL" id="JH793421">
    <property type="protein sequence ID" value="ELQ35942.1"/>
    <property type="molecule type" value="Genomic_DNA"/>
</dbReference>
<name>A0AA97PIM7_PYRO3</name>
<gene>
    <name evidence="2" type="ORF">OOU_Y34scaffold00679g25</name>
</gene>
<dbReference type="AlphaFoldDB" id="A0AA97PIM7"/>
<dbReference type="PANTHER" id="PTHR35391:SF5">
    <property type="entry name" value="DUF6590 DOMAIN-CONTAINING PROTEIN"/>
    <property type="match status" value="1"/>
</dbReference>
<evidence type="ECO:0008006" key="3">
    <source>
        <dbReference type="Google" id="ProtNLM"/>
    </source>
</evidence>
<dbReference type="Proteomes" id="UP000011086">
    <property type="component" value="Unassembled WGS sequence"/>
</dbReference>
<feature type="compositionally biased region" description="Polar residues" evidence="1">
    <location>
        <begin position="36"/>
        <end position="47"/>
    </location>
</feature>
<protein>
    <recommendedName>
        <fullName evidence="3">C2H2-type domain-containing protein</fullName>
    </recommendedName>
</protein>
<feature type="region of interest" description="Disordered" evidence="1">
    <location>
        <begin position="1"/>
        <end position="47"/>
    </location>
</feature>
<accession>A0AA97PIM7</accession>
<reference evidence="2" key="1">
    <citation type="journal article" date="2012" name="PLoS Genet.">
        <title>Comparative analysis of the genomes of two field isolates of the rice blast fungus Magnaporthe oryzae.</title>
        <authorList>
            <person name="Xue M."/>
            <person name="Yang J."/>
            <person name="Li Z."/>
            <person name="Hu S."/>
            <person name="Yao N."/>
            <person name="Dean R.A."/>
            <person name="Zhao W."/>
            <person name="Shen M."/>
            <person name="Zhang H."/>
            <person name="Li C."/>
            <person name="Liu L."/>
            <person name="Cao L."/>
            <person name="Xu X."/>
            <person name="Xing Y."/>
            <person name="Hsiang T."/>
            <person name="Zhang Z."/>
            <person name="Xu J.R."/>
            <person name="Peng Y.L."/>
        </authorList>
    </citation>
    <scope>NUCLEOTIDE SEQUENCE</scope>
    <source>
        <strain evidence="2">Y34</strain>
    </source>
</reference>
<feature type="region of interest" description="Disordered" evidence="1">
    <location>
        <begin position="424"/>
        <end position="452"/>
    </location>
</feature>
<feature type="compositionally biased region" description="Basic and acidic residues" evidence="1">
    <location>
        <begin position="13"/>
        <end position="29"/>
    </location>
</feature>
<proteinExistence type="predicted"/>
<sequence length="497" mass="55961">MSAKSNGPIRSPHSSDPDGKSSSAREFRSQLEAIANTPSPLNRTSEWVSGIDDASGQHSTSYMERLCRGVRSLFLEVLQTLLLEKQEPEEVTNSVRRSYETIVIWDDDFGASSGGLDETFQKSPEIRNLTAEIMREVAEILIEDLMDSARFMESHGYNWDEDNKRRLPPPPRNPRDILEKTKSLTAATECLSSLAPLYEEPPVQFVPYETERLASEVDVYNSERGQAFKDQIHERLPGVNDAVASKLAQANVSRLTRLIRTRQDNNRKNCKGATNIASPGHDSDQGASFNADSCAETLMSFTQWDSQARRVPRLSKEAQAGIPFICWLCGLEVTIKDDRTWKHHIVTDLKPYICIAPSCYGERVVPFENCQSWESHLLAKHSDDWKLESCPLCHQETAGMDRPAITKHIRHHLKEVALASMPIGTDPGLDDGSQQDSASNEEDDAAPLSCPFRKRNPQRFNVDRWPSCALGSFENILMLKYKSFRLLFELHVDGIPD</sequence>
<evidence type="ECO:0000256" key="1">
    <source>
        <dbReference type="SAM" id="MobiDB-lite"/>
    </source>
</evidence>
<dbReference type="PANTHER" id="PTHR35391">
    <property type="entry name" value="C2H2-TYPE DOMAIN-CONTAINING PROTEIN-RELATED"/>
    <property type="match status" value="1"/>
</dbReference>